<dbReference type="GO" id="GO:0006629">
    <property type="term" value="P:lipid metabolic process"/>
    <property type="evidence" value="ECO:0007669"/>
    <property type="project" value="UniProtKB-KW"/>
</dbReference>
<keyword evidence="3 8" id="KW-0812">Transmembrane</keyword>
<sequence length="182" mass="21765">MLFPLYFQFMTIRHAIKRRKWMDLAWLSIYYIKFFTLIPLKLGFIGAIKLLFLIRTFEGTWFVLVSQSNHVVMDVSHDNSKLPWFRMQLKATCNVAQSAFNDWFTGHLNFQIEHHLFPMMPRHNLYKIQPEVMEICQKYNIPYISKPMGRAFLDILTSLEKSGRMWHEAYEELIESGHIKTN</sequence>
<proteinExistence type="inferred from homology"/>
<evidence type="ECO:0000256" key="2">
    <source>
        <dbReference type="ARBA" id="ARBA00009295"/>
    </source>
</evidence>
<comment type="similarity">
    <text evidence="2">Belongs to the fatty acid desaturase type 1 family.</text>
</comment>
<evidence type="ECO:0000259" key="9">
    <source>
        <dbReference type="Pfam" id="PF00487"/>
    </source>
</evidence>
<evidence type="ECO:0000256" key="6">
    <source>
        <dbReference type="ARBA" id="ARBA00023098"/>
    </source>
</evidence>
<feature type="transmembrane region" description="Helical" evidence="8">
    <location>
        <begin position="21"/>
        <end position="38"/>
    </location>
</feature>
<comment type="caution">
    <text evidence="10">The sequence shown here is derived from an EMBL/GenBank/DDBJ whole genome shotgun (WGS) entry which is preliminary data.</text>
</comment>
<evidence type="ECO:0000313" key="11">
    <source>
        <dbReference type="Proteomes" id="UP000663845"/>
    </source>
</evidence>
<evidence type="ECO:0000256" key="7">
    <source>
        <dbReference type="ARBA" id="ARBA00023136"/>
    </source>
</evidence>
<comment type="subcellular location">
    <subcellularLocation>
        <location evidence="1">Membrane</location>
        <topology evidence="1">Multi-pass membrane protein</topology>
    </subcellularLocation>
</comment>
<evidence type="ECO:0000256" key="1">
    <source>
        <dbReference type="ARBA" id="ARBA00004141"/>
    </source>
</evidence>
<accession>A0A813UVG3</accession>
<evidence type="ECO:0000256" key="8">
    <source>
        <dbReference type="SAM" id="Phobius"/>
    </source>
</evidence>
<dbReference type="Pfam" id="PF00487">
    <property type="entry name" value="FA_desaturase"/>
    <property type="match status" value="1"/>
</dbReference>
<organism evidence="10 11">
    <name type="scientific">Adineta steineri</name>
    <dbReference type="NCBI Taxonomy" id="433720"/>
    <lineage>
        <taxon>Eukaryota</taxon>
        <taxon>Metazoa</taxon>
        <taxon>Spiralia</taxon>
        <taxon>Gnathifera</taxon>
        <taxon>Rotifera</taxon>
        <taxon>Eurotatoria</taxon>
        <taxon>Bdelloidea</taxon>
        <taxon>Adinetida</taxon>
        <taxon>Adinetidae</taxon>
        <taxon>Adineta</taxon>
    </lineage>
</organism>
<dbReference type="AlphaFoldDB" id="A0A813UVG3"/>
<feature type="domain" description="Fatty acid desaturase" evidence="9">
    <location>
        <begin position="13"/>
        <end position="145"/>
    </location>
</feature>
<name>A0A813UVG3_9BILA</name>
<dbReference type="InterPro" id="IPR005804">
    <property type="entry name" value="FA_desaturase_dom"/>
</dbReference>
<dbReference type="GO" id="GO:0016020">
    <property type="term" value="C:membrane"/>
    <property type="evidence" value="ECO:0007669"/>
    <property type="project" value="UniProtKB-SubCell"/>
</dbReference>
<evidence type="ECO:0000256" key="5">
    <source>
        <dbReference type="ARBA" id="ARBA00023002"/>
    </source>
</evidence>
<dbReference type="EMBL" id="CAJNOG010000044">
    <property type="protein sequence ID" value="CAF0832892.1"/>
    <property type="molecule type" value="Genomic_DNA"/>
</dbReference>
<keyword evidence="4 8" id="KW-1133">Transmembrane helix</keyword>
<keyword evidence="5" id="KW-0560">Oxidoreductase</keyword>
<dbReference type="InterPro" id="IPR012171">
    <property type="entry name" value="Fatty_acid_desaturase"/>
</dbReference>
<dbReference type="PANTHER" id="PTHR19353">
    <property type="entry name" value="FATTY ACID DESATURASE 2"/>
    <property type="match status" value="1"/>
</dbReference>
<evidence type="ECO:0000313" key="10">
    <source>
        <dbReference type="EMBL" id="CAF0832892.1"/>
    </source>
</evidence>
<keyword evidence="7 8" id="KW-0472">Membrane</keyword>
<dbReference type="PANTHER" id="PTHR19353:SF88">
    <property type="entry name" value="DELTA(5) FATTY ACID DESATURASE FAT-4"/>
    <property type="match status" value="1"/>
</dbReference>
<dbReference type="GO" id="GO:0016717">
    <property type="term" value="F:oxidoreductase activity, acting on paired donors, with oxidation of a pair of donors resulting in the reduction of molecular oxygen to two molecules of water"/>
    <property type="evidence" value="ECO:0007669"/>
    <property type="project" value="TreeGrafter"/>
</dbReference>
<evidence type="ECO:0000256" key="3">
    <source>
        <dbReference type="ARBA" id="ARBA00022692"/>
    </source>
</evidence>
<protein>
    <recommendedName>
        <fullName evidence="9">Fatty acid desaturase domain-containing protein</fullName>
    </recommendedName>
</protein>
<keyword evidence="6" id="KW-0443">Lipid metabolism</keyword>
<evidence type="ECO:0000256" key="4">
    <source>
        <dbReference type="ARBA" id="ARBA00022989"/>
    </source>
</evidence>
<reference evidence="10" key="1">
    <citation type="submission" date="2021-02" db="EMBL/GenBank/DDBJ databases">
        <authorList>
            <person name="Nowell W R."/>
        </authorList>
    </citation>
    <scope>NUCLEOTIDE SEQUENCE</scope>
</reference>
<dbReference type="Proteomes" id="UP000663845">
    <property type="component" value="Unassembled WGS sequence"/>
</dbReference>
<gene>
    <name evidence="10" type="ORF">JYZ213_LOCUS6934</name>
</gene>